<evidence type="ECO:0000313" key="2">
    <source>
        <dbReference type="EMBL" id="GKV24784.1"/>
    </source>
</evidence>
<evidence type="ECO:0000256" key="1">
    <source>
        <dbReference type="SAM" id="MobiDB-lite"/>
    </source>
</evidence>
<protein>
    <submittedName>
        <fullName evidence="2">Uncharacterized protein</fullName>
    </submittedName>
</protein>
<organism evidence="2 3">
    <name type="scientific">Rubroshorea leprosula</name>
    <dbReference type="NCBI Taxonomy" id="152421"/>
    <lineage>
        <taxon>Eukaryota</taxon>
        <taxon>Viridiplantae</taxon>
        <taxon>Streptophyta</taxon>
        <taxon>Embryophyta</taxon>
        <taxon>Tracheophyta</taxon>
        <taxon>Spermatophyta</taxon>
        <taxon>Magnoliopsida</taxon>
        <taxon>eudicotyledons</taxon>
        <taxon>Gunneridae</taxon>
        <taxon>Pentapetalae</taxon>
        <taxon>rosids</taxon>
        <taxon>malvids</taxon>
        <taxon>Malvales</taxon>
        <taxon>Dipterocarpaceae</taxon>
        <taxon>Rubroshorea</taxon>
    </lineage>
</organism>
<dbReference type="EMBL" id="BPVZ01000066">
    <property type="protein sequence ID" value="GKV24784.1"/>
    <property type="molecule type" value="Genomic_DNA"/>
</dbReference>
<accession>A0AAV5KJN3</accession>
<dbReference type="Proteomes" id="UP001054252">
    <property type="component" value="Unassembled WGS sequence"/>
</dbReference>
<comment type="caution">
    <text evidence="2">The sequence shown here is derived from an EMBL/GenBank/DDBJ whole genome shotgun (WGS) entry which is preliminary data.</text>
</comment>
<sequence length="196" mass="22492">MLPEFLPIFCKIRTSQGQPIHRQNSTIKGVNYDLEKLPLTRIPASKTRVQIGEEAGSKCKGLTGLPKLKEPRAINVNPRQLKLEKGNFKLFLTKKTKPIRPHKARAANGEEAEQGRFGSSCRGRDFWVPNQVLGQERRRNSKLSHQFFKAGADGLEGDFGSYSEKKKKSRTEQGWKEERRKRKRKEVDPYPIFSPF</sequence>
<evidence type="ECO:0000313" key="3">
    <source>
        <dbReference type="Proteomes" id="UP001054252"/>
    </source>
</evidence>
<gene>
    <name evidence="2" type="ORF">SLEP1_g34353</name>
</gene>
<feature type="region of interest" description="Disordered" evidence="1">
    <location>
        <begin position="152"/>
        <end position="196"/>
    </location>
</feature>
<dbReference type="AlphaFoldDB" id="A0AAV5KJN3"/>
<keyword evidence="3" id="KW-1185">Reference proteome</keyword>
<name>A0AAV5KJN3_9ROSI</name>
<proteinExistence type="predicted"/>
<reference evidence="2 3" key="1">
    <citation type="journal article" date="2021" name="Commun. Biol.">
        <title>The genome of Shorea leprosula (Dipterocarpaceae) highlights the ecological relevance of drought in aseasonal tropical rainforests.</title>
        <authorList>
            <person name="Ng K.K.S."/>
            <person name="Kobayashi M.J."/>
            <person name="Fawcett J.A."/>
            <person name="Hatakeyama M."/>
            <person name="Paape T."/>
            <person name="Ng C.H."/>
            <person name="Ang C.C."/>
            <person name="Tnah L.H."/>
            <person name="Lee C.T."/>
            <person name="Nishiyama T."/>
            <person name="Sese J."/>
            <person name="O'Brien M.J."/>
            <person name="Copetti D."/>
            <person name="Mohd Noor M.I."/>
            <person name="Ong R.C."/>
            <person name="Putra M."/>
            <person name="Sireger I.Z."/>
            <person name="Indrioko S."/>
            <person name="Kosugi Y."/>
            <person name="Izuno A."/>
            <person name="Isagi Y."/>
            <person name="Lee S.L."/>
            <person name="Shimizu K.K."/>
        </authorList>
    </citation>
    <scope>NUCLEOTIDE SEQUENCE [LARGE SCALE GENOMIC DNA]</scope>
    <source>
        <strain evidence="2">214</strain>
    </source>
</reference>